<dbReference type="PANTHER" id="PTHR43649">
    <property type="entry name" value="ARABINOSE-BINDING PROTEIN-RELATED"/>
    <property type="match status" value="1"/>
</dbReference>
<dbReference type="KEGG" id="minf:MESINF_2563"/>
<evidence type="ECO:0000256" key="3">
    <source>
        <dbReference type="ARBA" id="ARBA00022448"/>
    </source>
</evidence>
<proteinExistence type="inferred from homology"/>
<reference evidence="5 6" key="1">
    <citation type="submission" date="2017-01" db="EMBL/GenBank/DDBJ databases">
        <authorList>
            <person name="Erauso G."/>
        </authorList>
    </citation>
    <scope>NUCLEOTIDE SEQUENCE [LARGE SCALE GENOMIC DNA]</scope>
    <source>
        <strain evidence="5">MESINF1</strain>
    </source>
</reference>
<protein>
    <submittedName>
        <fullName evidence="5">Putative Glycerol-3-phosphate-binding periplasmic protein</fullName>
    </submittedName>
</protein>
<dbReference type="GO" id="GO:0030313">
    <property type="term" value="C:cell envelope"/>
    <property type="evidence" value="ECO:0007669"/>
    <property type="project" value="UniProtKB-SubCell"/>
</dbReference>
<evidence type="ECO:0000313" key="6">
    <source>
        <dbReference type="Proteomes" id="UP000250796"/>
    </source>
</evidence>
<accession>A0A7Z7LHE5</accession>
<evidence type="ECO:0000256" key="2">
    <source>
        <dbReference type="ARBA" id="ARBA00008520"/>
    </source>
</evidence>
<evidence type="ECO:0000313" key="5">
    <source>
        <dbReference type="EMBL" id="SSC14003.1"/>
    </source>
</evidence>
<dbReference type="AlphaFoldDB" id="A0A7Z7LHE5"/>
<organism evidence="5 6">
    <name type="scientific">Mesotoga infera</name>
    <dbReference type="NCBI Taxonomy" id="1236046"/>
    <lineage>
        <taxon>Bacteria</taxon>
        <taxon>Thermotogati</taxon>
        <taxon>Thermotogota</taxon>
        <taxon>Thermotogae</taxon>
        <taxon>Kosmotogales</taxon>
        <taxon>Kosmotogaceae</taxon>
        <taxon>Mesotoga</taxon>
    </lineage>
</organism>
<dbReference type="RefSeq" id="WP_169700234.1">
    <property type="nucleotide sequence ID" value="NZ_LS974202.1"/>
</dbReference>
<name>A0A7Z7LHE5_9BACT</name>
<evidence type="ECO:0000256" key="1">
    <source>
        <dbReference type="ARBA" id="ARBA00004196"/>
    </source>
</evidence>
<keyword evidence="3" id="KW-0813">Transport</keyword>
<dbReference type="Gene3D" id="3.40.190.10">
    <property type="entry name" value="Periplasmic binding protein-like II"/>
    <property type="match status" value="2"/>
</dbReference>
<dbReference type="InterPro" id="IPR050490">
    <property type="entry name" value="Bact_solute-bd_prot1"/>
</dbReference>
<dbReference type="PANTHER" id="PTHR43649:SF31">
    <property type="entry name" value="SN-GLYCEROL-3-PHOSPHATE-BINDING PERIPLASMIC PROTEIN UGPB"/>
    <property type="match status" value="1"/>
</dbReference>
<dbReference type="Pfam" id="PF13416">
    <property type="entry name" value="SBP_bac_8"/>
    <property type="match status" value="1"/>
</dbReference>
<dbReference type="InterPro" id="IPR006059">
    <property type="entry name" value="SBP"/>
</dbReference>
<gene>
    <name evidence="5" type="ORF">MESINF_2563</name>
</gene>
<dbReference type="CDD" id="cd14748">
    <property type="entry name" value="PBP2_UgpB"/>
    <property type="match status" value="1"/>
</dbReference>
<keyword evidence="4" id="KW-0732">Signal</keyword>
<sequence length="414" mass="46535">MRKTLLVLLVLGVVALVFAAPVKVTMWYAQTGIYSQTLLDIVAEFNKLQEGKIEVEAVYTGNYQDTMQKLLAALVAGDVPTLAQIEQSRIGQFVDGGAFQDLNVFIKNDPEFAATLDDFWPRFIAANTYDQGLLGLPLNCSTPLLYINRDLFRQAGLDPDNPPKTWTEVYAASKQIKTLGPDIYGYRFGIDDWLLEAYIWQFGGQIISEDGRKMLIYSPETVNAWNFFQKGVREGIFIFGTTGGNELDLSGRIAMVVRSTGSLGYLKQNAKFDLGATIMPMQEKQVVPIGGANVFMFSSRPAAEKQAAWEFLKFLTSTENSMKWSLATGYMTSRISAFESPEIQKIMTDDPRFALTYQQLRDSAVRRPWYGPYPEVHAMITSAWESVMSDPTKDVDAVLKQLHKDAQRVLDDYY</sequence>
<keyword evidence="6" id="KW-1185">Reference proteome</keyword>
<evidence type="ECO:0000256" key="4">
    <source>
        <dbReference type="ARBA" id="ARBA00022729"/>
    </source>
</evidence>
<comment type="subcellular location">
    <subcellularLocation>
        <location evidence="1">Cell envelope</location>
    </subcellularLocation>
</comment>
<comment type="similarity">
    <text evidence="2">Belongs to the bacterial solute-binding protein 1 family.</text>
</comment>
<dbReference type="Proteomes" id="UP000250796">
    <property type="component" value="Chromosome MESINF"/>
</dbReference>
<dbReference type="SUPFAM" id="SSF53850">
    <property type="entry name" value="Periplasmic binding protein-like II"/>
    <property type="match status" value="1"/>
</dbReference>
<dbReference type="EMBL" id="LS974202">
    <property type="protein sequence ID" value="SSC14003.1"/>
    <property type="molecule type" value="Genomic_DNA"/>
</dbReference>